<name>A0A9X4BQZ0_9XANT</name>
<dbReference type="SUPFAM" id="SSF53474">
    <property type="entry name" value="alpha/beta-Hydrolases"/>
    <property type="match status" value="1"/>
</dbReference>
<dbReference type="Pfam" id="PF00326">
    <property type="entry name" value="Peptidase_S9"/>
    <property type="match status" value="1"/>
</dbReference>
<comment type="caution">
    <text evidence="3">The sequence shown here is derived from an EMBL/GenBank/DDBJ whole genome shotgun (WGS) entry which is preliminary data.</text>
</comment>
<dbReference type="PANTHER" id="PTHR43037">
    <property type="entry name" value="UNNAMED PRODUCT-RELATED"/>
    <property type="match status" value="1"/>
</dbReference>
<evidence type="ECO:0000313" key="4">
    <source>
        <dbReference type="Proteomes" id="UP001140230"/>
    </source>
</evidence>
<dbReference type="GO" id="GO:0008236">
    <property type="term" value="F:serine-type peptidase activity"/>
    <property type="evidence" value="ECO:0007669"/>
    <property type="project" value="InterPro"/>
</dbReference>
<feature type="domain" description="Peptidase S9 prolyl oligopeptidase catalytic" evidence="2">
    <location>
        <begin position="140"/>
        <end position="267"/>
    </location>
</feature>
<sequence>MPAQLRAAILQACHRFGQECCVIRRCLVLVVFALVLAGCSSMGERHHDARRGHFVTRTLEIEGRLYRYQVFVPASKMPQPLPIVLFLHGSGERGDNGRDQAEVGVGPYLSEHTAEFPALVVLPQVPDDEEWLGINARMAIAALNATSAEFAADPQRTYLTGISMGGYGAWEIGLMQPQRFAAIVPICGALKAPRDERRTLYVSLVAKEADPYTAAVTQLRHVPIWMFHGARDDSVPPHDDRALYRAAKGIGANVRYSEYPEGNHNAWDATYADPAMWEWMFKQRLR</sequence>
<dbReference type="RefSeq" id="WP_181110692.1">
    <property type="nucleotide sequence ID" value="NZ_CP168173.1"/>
</dbReference>
<dbReference type="Proteomes" id="UP001140230">
    <property type="component" value="Unassembled WGS sequence"/>
</dbReference>
<reference evidence="3" key="1">
    <citation type="journal article" date="2022" name="Phytopathology">
        <title>Whole genome sequencing-based tracing of a 2022 introduction and outbreak of Xanthomonas hortorum pv. pelargonii.</title>
        <authorList>
            <person name="Iruegas Bocardo F."/>
            <person name="Weisberg A.J."/>
            <person name="Riutta E.R."/>
            <person name="Kilday K.B."/>
            <person name="Bonkowski J.C."/>
            <person name="Creswell T.C."/>
            <person name="Daughtrey M."/>
            <person name="Rane K.K."/>
            <person name="Grunwald N.J."/>
            <person name="Chang J.H."/>
            <person name="Putnam M."/>
        </authorList>
    </citation>
    <scope>NUCLEOTIDE SEQUENCE</scope>
    <source>
        <strain evidence="3">22-338</strain>
    </source>
</reference>
<dbReference type="InterPro" id="IPR029058">
    <property type="entry name" value="AB_hydrolase_fold"/>
</dbReference>
<dbReference type="InterPro" id="IPR050955">
    <property type="entry name" value="Plant_Biomass_Hydrol_Est"/>
</dbReference>
<dbReference type="Gene3D" id="3.40.50.1820">
    <property type="entry name" value="alpha/beta hydrolase"/>
    <property type="match status" value="1"/>
</dbReference>
<dbReference type="AlphaFoldDB" id="A0A9X4BQZ0"/>
<evidence type="ECO:0000256" key="1">
    <source>
        <dbReference type="ARBA" id="ARBA00022729"/>
    </source>
</evidence>
<keyword evidence="1" id="KW-0732">Signal</keyword>
<evidence type="ECO:0000259" key="2">
    <source>
        <dbReference type="Pfam" id="PF00326"/>
    </source>
</evidence>
<organism evidence="3 4">
    <name type="scientific">Xanthomonas hortorum pv. hederae</name>
    <dbReference type="NCBI Taxonomy" id="453603"/>
    <lineage>
        <taxon>Bacteria</taxon>
        <taxon>Pseudomonadati</taxon>
        <taxon>Pseudomonadota</taxon>
        <taxon>Gammaproteobacteria</taxon>
        <taxon>Lysobacterales</taxon>
        <taxon>Lysobacteraceae</taxon>
        <taxon>Xanthomonas</taxon>
    </lineage>
</organism>
<dbReference type="InterPro" id="IPR001375">
    <property type="entry name" value="Peptidase_S9_cat"/>
</dbReference>
<accession>A0A9X4BQZ0</accession>
<dbReference type="EMBL" id="JANWTP010000021">
    <property type="protein sequence ID" value="MDC8637875.1"/>
    <property type="molecule type" value="Genomic_DNA"/>
</dbReference>
<reference evidence="3" key="2">
    <citation type="submission" date="2022-08" db="EMBL/GenBank/DDBJ databases">
        <authorList>
            <person name="Iruegas-Bocardo F."/>
            <person name="Weisberg A.J."/>
            <person name="Riutta E.R."/>
            <person name="Kilday K."/>
            <person name="Bonkowski J.C."/>
            <person name="Creswell T."/>
            <person name="Daughtrey M.L."/>
            <person name="Rane K."/>
            <person name="Grunwald N.J."/>
            <person name="Chang J.H."/>
            <person name="Putnam M.L."/>
        </authorList>
    </citation>
    <scope>NUCLEOTIDE SEQUENCE</scope>
    <source>
        <strain evidence="3">22-338</strain>
    </source>
</reference>
<evidence type="ECO:0000313" key="3">
    <source>
        <dbReference type="EMBL" id="MDC8637875.1"/>
    </source>
</evidence>
<dbReference type="GO" id="GO:0006508">
    <property type="term" value="P:proteolysis"/>
    <property type="evidence" value="ECO:0007669"/>
    <property type="project" value="InterPro"/>
</dbReference>
<proteinExistence type="predicted"/>
<protein>
    <submittedName>
        <fullName evidence="3">Prolyl oligopeptidase family serine peptidase</fullName>
    </submittedName>
</protein>
<dbReference type="PANTHER" id="PTHR43037:SF1">
    <property type="entry name" value="BLL1128 PROTEIN"/>
    <property type="match status" value="1"/>
</dbReference>
<gene>
    <name evidence="3" type="ORF">NY667_08580</name>
</gene>